<evidence type="ECO:0000313" key="4">
    <source>
        <dbReference type="EMBL" id="PIA51939.1"/>
    </source>
</evidence>
<dbReference type="OrthoDB" id="2130367at2759"/>
<dbReference type="FunFam" id="2.60.40.1120:FF:000033">
    <property type="entry name" value="Rhamnogalacturonate lyase B"/>
    <property type="match status" value="1"/>
</dbReference>
<dbReference type="SUPFAM" id="SSF49785">
    <property type="entry name" value="Galactose-binding domain-like"/>
    <property type="match status" value="1"/>
</dbReference>
<accession>A0A2G5E838</accession>
<dbReference type="SUPFAM" id="SSF49452">
    <property type="entry name" value="Starch-binding domain-like"/>
    <property type="match status" value="1"/>
</dbReference>
<feature type="domain" description="Rhamnogalacturonan lyase" evidence="3">
    <location>
        <begin position="99"/>
        <end position="171"/>
    </location>
</feature>
<keyword evidence="5" id="KW-1185">Reference proteome</keyword>
<dbReference type="Gene3D" id="2.60.40.1120">
    <property type="entry name" value="Carboxypeptidase-like, regulatory domain"/>
    <property type="match status" value="1"/>
</dbReference>
<dbReference type="STRING" id="218851.A0A2G5E838"/>
<name>A0A2G5E838_AQUCA</name>
<dbReference type="CDD" id="cd10317">
    <property type="entry name" value="RGL4_C"/>
    <property type="match status" value="1"/>
</dbReference>
<dbReference type="PANTHER" id="PTHR32018">
    <property type="entry name" value="RHAMNOGALACTURONATE LYASE FAMILY PROTEIN"/>
    <property type="match status" value="1"/>
</dbReference>
<organism evidence="4 5">
    <name type="scientific">Aquilegia coerulea</name>
    <name type="common">Rocky mountain columbine</name>
    <dbReference type="NCBI Taxonomy" id="218851"/>
    <lineage>
        <taxon>Eukaryota</taxon>
        <taxon>Viridiplantae</taxon>
        <taxon>Streptophyta</taxon>
        <taxon>Embryophyta</taxon>
        <taxon>Tracheophyta</taxon>
        <taxon>Spermatophyta</taxon>
        <taxon>Magnoliopsida</taxon>
        <taxon>Ranunculales</taxon>
        <taxon>Ranunculaceae</taxon>
        <taxon>Thalictroideae</taxon>
        <taxon>Aquilegia</taxon>
    </lineage>
</organism>
<dbReference type="CDD" id="cd10316">
    <property type="entry name" value="RGL4_M"/>
    <property type="match status" value="1"/>
</dbReference>
<dbReference type="Pfam" id="PF14683">
    <property type="entry name" value="CBM-like"/>
    <property type="match status" value="1"/>
</dbReference>
<dbReference type="InParanoid" id="A0A2G5E838"/>
<dbReference type="InterPro" id="IPR008979">
    <property type="entry name" value="Galactose-bd-like_sf"/>
</dbReference>
<dbReference type="InterPro" id="IPR029413">
    <property type="entry name" value="RG-lyase_II"/>
</dbReference>
<evidence type="ECO:0000259" key="3">
    <source>
        <dbReference type="Pfam" id="PF14686"/>
    </source>
</evidence>
<dbReference type="Pfam" id="PF14686">
    <property type="entry name" value="fn3_3"/>
    <property type="match status" value="1"/>
</dbReference>
<dbReference type="InterPro" id="IPR051850">
    <property type="entry name" value="Polysacch_Lyase_4"/>
</dbReference>
<evidence type="ECO:0000259" key="2">
    <source>
        <dbReference type="Pfam" id="PF14683"/>
    </source>
</evidence>
<protein>
    <recommendedName>
        <fullName evidence="6">Rhamnogalacturonan endolyase</fullName>
    </recommendedName>
</protein>
<dbReference type="InterPro" id="IPR029411">
    <property type="entry name" value="RG-lyase_III"/>
</dbReference>
<dbReference type="EMBL" id="KZ305027">
    <property type="protein sequence ID" value="PIA51939.1"/>
    <property type="molecule type" value="Genomic_DNA"/>
</dbReference>
<gene>
    <name evidence="4" type="ORF">AQUCO_01000070v1</name>
</gene>
<dbReference type="GO" id="GO:0030246">
    <property type="term" value="F:carbohydrate binding"/>
    <property type="evidence" value="ECO:0007669"/>
    <property type="project" value="InterPro"/>
</dbReference>
<dbReference type="Gene3D" id="2.60.120.260">
    <property type="entry name" value="Galactose-binding domain-like"/>
    <property type="match status" value="1"/>
</dbReference>
<dbReference type="PANTHER" id="PTHR32018:SF1">
    <property type="entry name" value="RHAMNOGALACTURONAN ENDOLYASE"/>
    <property type="match status" value="1"/>
</dbReference>
<reference evidence="4 5" key="1">
    <citation type="submission" date="2017-09" db="EMBL/GenBank/DDBJ databases">
        <title>WGS assembly of Aquilegia coerulea Goldsmith.</title>
        <authorList>
            <person name="Hodges S."/>
            <person name="Kramer E."/>
            <person name="Nordborg M."/>
            <person name="Tomkins J."/>
            <person name="Borevitz J."/>
            <person name="Derieg N."/>
            <person name="Yan J."/>
            <person name="Mihaltcheva S."/>
            <person name="Hayes R.D."/>
            <person name="Rokhsar D."/>
        </authorList>
    </citation>
    <scope>NUCLEOTIDE SEQUENCE [LARGE SCALE GENOMIC DNA]</scope>
    <source>
        <strain evidence="5">cv. Goldsmith</strain>
    </source>
</reference>
<dbReference type="InterPro" id="IPR013784">
    <property type="entry name" value="Carb-bd-like_fold"/>
</dbReference>
<dbReference type="AlphaFoldDB" id="A0A2G5E838"/>
<evidence type="ECO:0000313" key="5">
    <source>
        <dbReference type="Proteomes" id="UP000230069"/>
    </source>
</evidence>
<dbReference type="Proteomes" id="UP000230069">
    <property type="component" value="Unassembled WGS sequence"/>
</dbReference>
<keyword evidence="1" id="KW-0732">Signal</keyword>
<sequence length="392" mass="44897">MFVSAHYSGEDLIPKIQNNEPWKKVFGPVFIYLNWAMDSDNPLLLWEDAKAQMSIEVESWPYNFPASEDFPTSDLRGSISGTLLVKDVYIDEEYMSVDSAYVGLALPGDAGSWQRESKGYQFWTRTDEDGNFTISDIRPGDYNLYAWVPGFIGDYKYEFDIRISPGCDTDLGGILYEPPRDGPTLWEIGIPDRSAAEFFVPDPDPKYINKVLVNKPDLRFRQYGLWDRYAELYPDTDLVYTVGVSDYRKDWFFAQVNRKKDDKTYQGTTWQIVFKLDEINQTGTFKLRLALASATAAELQVRVNDPKANPPLFSSGVIGKDNSIARHGIHGLYWLYTVDVSGSLLVEGNNTIFLTQPRATTPWQNIMYDYIRLEAPPRHHHQLQNCSILARK</sequence>
<proteinExistence type="predicted"/>
<evidence type="ECO:0008006" key="6">
    <source>
        <dbReference type="Google" id="ProtNLM"/>
    </source>
</evidence>
<evidence type="ECO:0000256" key="1">
    <source>
        <dbReference type="ARBA" id="ARBA00022729"/>
    </source>
</evidence>
<feature type="domain" description="Rhamnogalacturonan lyase" evidence="2">
    <location>
        <begin position="184"/>
        <end position="373"/>
    </location>
</feature>